<accession>A0A445C6X9</accession>
<reference evidence="1 2" key="1">
    <citation type="submission" date="2019-01" db="EMBL/GenBank/DDBJ databases">
        <title>Sequencing of cultivated peanut Arachis hypogaea provides insights into genome evolution and oil improvement.</title>
        <authorList>
            <person name="Chen X."/>
        </authorList>
    </citation>
    <scope>NUCLEOTIDE SEQUENCE [LARGE SCALE GENOMIC DNA]</scope>
    <source>
        <strain evidence="2">cv. Fuhuasheng</strain>
        <tissue evidence="1">Leaves</tissue>
    </source>
</reference>
<proteinExistence type="predicted"/>
<organism evidence="1 2">
    <name type="scientific">Arachis hypogaea</name>
    <name type="common">Peanut</name>
    <dbReference type="NCBI Taxonomy" id="3818"/>
    <lineage>
        <taxon>Eukaryota</taxon>
        <taxon>Viridiplantae</taxon>
        <taxon>Streptophyta</taxon>
        <taxon>Embryophyta</taxon>
        <taxon>Tracheophyta</taxon>
        <taxon>Spermatophyta</taxon>
        <taxon>Magnoliopsida</taxon>
        <taxon>eudicotyledons</taxon>
        <taxon>Gunneridae</taxon>
        <taxon>Pentapetalae</taxon>
        <taxon>rosids</taxon>
        <taxon>fabids</taxon>
        <taxon>Fabales</taxon>
        <taxon>Fabaceae</taxon>
        <taxon>Papilionoideae</taxon>
        <taxon>50 kb inversion clade</taxon>
        <taxon>dalbergioids sensu lato</taxon>
        <taxon>Dalbergieae</taxon>
        <taxon>Pterocarpus clade</taxon>
        <taxon>Arachis</taxon>
    </lineage>
</organism>
<dbReference type="AlphaFoldDB" id="A0A445C6X9"/>
<dbReference type="EMBL" id="SDMP01000007">
    <property type="protein sequence ID" value="RYR46611.1"/>
    <property type="molecule type" value="Genomic_DNA"/>
</dbReference>
<sequence>MGRVRKKVKTCLENMCRLRQGINIEVCFSQSMADVKLSWFSLKILYCSNERDVAMNGGGFRVVNFIWDKEHDALIGKIYDHRMGRQLQQMLEDLHPKIKKALYVHWKTDEGFRYRRLTNRANRVSARSSKYTGSSVTFIKTKARLSKSLDRDPTLAETFKYTQTLKENKERFVDQRSANHYVRKQLIL</sequence>
<name>A0A445C6X9_ARAHY</name>
<gene>
    <name evidence="1" type="ORF">Ahy_A07g032357</name>
</gene>
<keyword evidence="2" id="KW-1185">Reference proteome</keyword>
<evidence type="ECO:0000313" key="2">
    <source>
        <dbReference type="Proteomes" id="UP000289738"/>
    </source>
</evidence>
<dbReference type="Proteomes" id="UP000289738">
    <property type="component" value="Chromosome A07"/>
</dbReference>
<comment type="caution">
    <text evidence="1">The sequence shown here is derived from an EMBL/GenBank/DDBJ whole genome shotgun (WGS) entry which is preliminary data.</text>
</comment>
<evidence type="ECO:0000313" key="1">
    <source>
        <dbReference type="EMBL" id="RYR46611.1"/>
    </source>
</evidence>
<protein>
    <submittedName>
        <fullName evidence="1">Uncharacterized protein</fullName>
    </submittedName>
</protein>